<dbReference type="Pfam" id="PF00583">
    <property type="entry name" value="Acetyltransf_1"/>
    <property type="match status" value="1"/>
</dbReference>
<reference evidence="2 3" key="1">
    <citation type="journal article" date="2019" name="Science">
        <title>Social genes are selection hotspots in kin groups of a soil microbe.</title>
        <authorList>
            <person name="Wielgoss S."/>
            <person name="Wolfensberger R."/>
            <person name="Sun L."/>
            <person name="Fiegna F."/>
            <person name="Velicer G.J."/>
        </authorList>
    </citation>
    <scope>NUCLEOTIDE SEQUENCE [LARGE SCALE GENOMIC DNA]</scope>
    <source>
        <strain evidence="2 3">MC3.5.9c15</strain>
    </source>
</reference>
<gene>
    <name evidence="2" type="ORF">BHS09_01280</name>
</gene>
<proteinExistence type="predicted"/>
<protein>
    <submittedName>
        <fullName evidence="2">GNAT family N-acetyltransferase</fullName>
    </submittedName>
</protein>
<evidence type="ECO:0000313" key="3">
    <source>
        <dbReference type="Proteomes" id="UP000320179"/>
    </source>
</evidence>
<dbReference type="CDD" id="cd04301">
    <property type="entry name" value="NAT_SF"/>
    <property type="match status" value="1"/>
</dbReference>
<feature type="domain" description="N-acetyltransferase" evidence="1">
    <location>
        <begin position="154"/>
        <end position="284"/>
    </location>
</feature>
<dbReference type="Proteomes" id="UP000320179">
    <property type="component" value="Chromosome"/>
</dbReference>
<organism evidence="2 3">
    <name type="scientific">Myxococcus xanthus</name>
    <dbReference type="NCBI Taxonomy" id="34"/>
    <lineage>
        <taxon>Bacteria</taxon>
        <taxon>Pseudomonadati</taxon>
        <taxon>Myxococcota</taxon>
        <taxon>Myxococcia</taxon>
        <taxon>Myxococcales</taxon>
        <taxon>Cystobacterineae</taxon>
        <taxon>Myxococcaceae</taxon>
        <taxon>Myxococcus</taxon>
    </lineage>
</organism>
<accession>A0AAE6FV19</accession>
<dbReference type="AlphaFoldDB" id="A0AAE6FV19"/>
<dbReference type="EMBL" id="CP017174">
    <property type="protein sequence ID" value="QDE65747.1"/>
    <property type="molecule type" value="Genomic_DNA"/>
</dbReference>
<dbReference type="InterPro" id="IPR000182">
    <property type="entry name" value="GNAT_dom"/>
</dbReference>
<sequence>MPLHPNPPGSPVRGFERRVCSPPGGACPTLRSPMTNAELSARLLSNVIAFKHLQRERGTLRHLGLPGVDAFCLPGHPEHQRAQQAFFHDAGALRDALPALTDYYRGLDLPGWRVVLLPGDTEARRVLEDAGFGPDAVRMDALGLVLEDVPDAPPDIPLEVSETQDDMVAINKRTWGQLGRQLDVWLQPPPLPVHTLVAKEAGVALACGMARDVGDTAGIYMVATVPEARGRGLAAQVMRGLHHQARARGMTAAVLQATPEAKALYQRLGYRDLGAWETWGRTGP</sequence>
<evidence type="ECO:0000313" key="2">
    <source>
        <dbReference type="EMBL" id="QDE65747.1"/>
    </source>
</evidence>
<dbReference type="Gene3D" id="3.40.630.30">
    <property type="match status" value="1"/>
</dbReference>
<dbReference type="InterPro" id="IPR016181">
    <property type="entry name" value="Acyl_CoA_acyltransferase"/>
</dbReference>
<name>A0AAE6FV19_MYXXA</name>
<evidence type="ECO:0000259" key="1">
    <source>
        <dbReference type="PROSITE" id="PS51186"/>
    </source>
</evidence>
<dbReference type="SUPFAM" id="SSF55729">
    <property type="entry name" value="Acyl-CoA N-acyltransferases (Nat)"/>
    <property type="match status" value="1"/>
</dbReference>
<dbReference type="GO" id="GO:0016747">
    <property type="term" value="F:acyltransferase activity, transferring groups other than amino-acyl groups"/>
    <property type="evidence" value="ECO:0007669"/>
    <property type="project" value="InterPro"/>
</dbReference>
<dbReference type="PROSITE" id="PS51186">
    <property type="entry name" value="GNAT"/>
    <property type="match status" value="1"/>
</dbReference>